<dbReference type="PROSITE" id="PS50110">
    <property type="entry name" value="RESPONSE_REGULATORY"/>
    <property type="match status" value="1"/>
</dbReference>
<sequence length="130" mass="14440">MTTILIVDDSQTQRHILSDLLGQHKFTIWTAANGLEAIKQIRQQSPDLIVLDLIMPQLNGYELCRLLKTNPSTRDIPIIICSAKGTNVDRYWGLKQGADAYIAKPFHAHELVETIQQLLAESSSMGLLGG</sequence>
<dbReference type="SUPFAM" id="SSF52172">
    <property type="entry name" value="CheY-like"/>
    <property type="match status" value="1"/>
</dbReference>
<protein>
    <submittedName>
        <fullName evidence="5">Response regulator</fullName>
    </submittedName>
</protein>
<dbReference type="PANTHER" id="PTHR44591">
    <property type="entry name" value="STRESS RESPONSE REGULATOR PROTEIN 1"/>
    <property type="match status" value="1"/>
</dbReference>
<accession>A0ABT3LA29</accession>
<feature type="domain" description="Response regulatory" evidence="4">
    <location>
        <begin position="3"/>
        <end position="119"/>
    </location>
</feature>
<evidence type="ECO:0000256" key="1">
    <source>
        <dbReference type="ARBA" id="ARBA00022553"/>
    </source>
</evidence>
<feature type="modified residue" description="4-aspartylphosphate" evidence="3">
    <location>
        <position position="52"/>
    </location>
</feature>
<reference evidence="5 6" key="1">
    <citation type="submission" date="2021-08" db="EMBL/GenBank/DDBJ databases">
        <title>Draft genome sequence of Spirulina subsalsa with high tolerance to salinity and hype-accumulation of phycocyanin.</title>
        <authorList>
            <person name="Pei H."/>
            <person name="Jiang L."/>
        </authorList>
    </citation>
    <scope>NUCLEOTIDE SEQUENCE [LARGE SCALE GENOMIC DNA]</scope>
    <source>
        <strain evidence="5 6">FACHB-351</strain>
    </source>
</reference>
<evidence type="ECO:0000256" key="2">
    <source>
        <dbReference type="ARBA" id="ARBA00023012"/>
    </source>
</evidence>
<dbReference type="Gene3D" id="3.40.50.2300">
    <property type="match status" value="1"/>
</dbReference>
<dbReference type="InterPro" id="IPR001789">
    <property type="entry name" value="Sig_transdc_resp-reg_receiver"/>
</dbReference>
<dbReference type="InterPro" id="IPR011006">
    <property type="entry name" value="CheY-like_superfamily"/>
</dbReference>
<dbReference type="SMART" id="SM00448">
    <property type="entry name" value="REC"/>
    <property type="match status" value="1"/>
</dbReference>
<dbReference type="Pfam" id="PF00072">
    <property type="entry name" value="Response_reg"/>
    <property type="match status" value="1"/>
</dbReference>
<dbReference type="RefSeq" id="WP_265266268.1">
    <property type="nucleotide sequence ID" value="NZ_JAIHOM010000129.1"/>
</dbReference>
<gene>
    <name evidence="5" type="ORF">K4A83_19090</name>
</gene>
<organism evidence="5 6">
    <name type="scientific">Spirulina subsalsa FACHB-351</name>
    <dbReference type="NCBI Taxonomy" id="234711"/>
    <lineage>
        <taxon>Bacteria</taxon>
        <taxon>Bacillati</taxon>
        <taxon>Cyanobacteriota</taxon>
        <taxon>Cyanophyceae</taxon>
        <taxon>Spirulinales</taxon>
        <taxon>Spirulinaceae</taxon>
        <taxon>Spirulina</taxon>
    </lineage>
</organism>
<proteinExistence type="predicted"/>
<dbReference type="Proteomes" id="UP001526426">
    <property type="component" value="Unassembled WGS sequence"/>
</dbReference>
<name>A0ABT3LA29_9CYAN</name>
<evidence type="ECO:0000256" key="3">
    <source>
        <dbReference type="PROSITE-ProRule" id="PRU00169"/>
    </source>
</evidence>
<evidence type="ECO:0000313" key="6">
    <source>
        <dbReference type="Proteomes" id="UP001526426"/>
    </source>
</evidence>
<evidence type="ECO:0000259" key="4">
    <source>
        <dbReference type="PROSITE" id="PS50110"/>
    </source>
</evidence>
<dbReference type="EMBL" id="JAIHOM010000129">
    <property type="protein sequence ID" value="MCW6038362.1"/>
    <property type="molecule type" value="Genomic_DNA"/>
</dbReference>
<keyword evidence="1 3" id="KW-0597">Phosphoprotein</keyword>
<dbReference type="InterPro" id="IPR050595">
    <property type="entry name" value="Bact_response_regulator"/>
</dbReference>
<evidence type="ECO:0000313" key="5">
    <source>
        <dbReference type="EMBL" id="MCW6038362.1"/>
    </source>
</evidence>
<comment type="caution">
    <text evidence="5">The sequence shown here is derived from an EMBL/GenBank/DDBJ whole genome shotgun (WGS) entry which is preliminary data.</text>
</comment>
<keyword evidence="6" id="KW-1185">Reference proteome</keyword>
<dbReference type="PANTHER" id="PTHR44591:SF14">
    <property type="entry name" value="PROTEIN PILG"/>
    <property type="match status" value="1"/>
</dbReference>
<keyword evidence="2" id="KW-0902">Two-component regulatory system</keyword>